<dbReference type="OrthoDB" id="33118at10239"/>
<reference evidence="1" key="1">
    <citation type="submission" date="2017-02" db="EMBL/GenBank/DDBJ databases">
        <title>Genome sequence of Serratia marcescens phage BF.</title>
        <authorList>
            <person name="Casey E."/>
            <person name="Fitzgerald B."/>
            <person name="Mahony J."/>
            <person name="Lugli G."/>
            <person name="Ventura M."/>
            <person name="van Sinderen D."/>
        </authorList>
    </citation>
    <scope>NUCLEOTIDE SEQUENCE [LARGE SCALE GENOMIC DNA]</scope>
</reference>
<dbReference type="Proteomes" id="UP000221837">
    <property type="component" value="Genome"/>
</dbReference>
<accession>A0A1S6U9Z5</accession>
<organism evidence="1 2">
    <name type="scientific">Serratia phage BF</name>
    <dbReference type="NCBI Taxonomy" id="1962671"/>
    <lineage>
        <taxon>Viruses</taxon>
        <taxon>Duplodnaviria</taxon>
        <taxon>Heunggongvirae</taxon>
        <taxon>Uroviricota</taxon>
        <taxon>Caudoviricetes</taxon>
        <taxon>Eneladusvirus</taxon>
        <taxon>Eneladusvirus BF</taxon>
    </lineage>
</organism>
<keyword evidence="2" id="KW-1185">Reference proteome</keyword>
<protein>
    <submittedName>
        <fullName evidence="1">Uncharacterized protein</fullName>
    </submittedName>
</protein>
<name>A0A1S6U9Z5_9CAUD</name>
<sequence>MRKPNVELLCDSHHGVYIPQIMIHRLKDNGWRNIPLNAVEVLSHPDNEDYWDTWNQVLDNAEWHDEYTTQVFKLHHDGDLWAYCEASMSPTEYHNMFGEYPEWFNEELEEA</sequence>
<proteinExistence type="predicted"/>
<evidence type="ECO:0000313" key="2">
    <source>
        <dbReference type="Proteomes" id="UP000221837"/>
    </source>
</evidence>
<dbReference type="EMBL" id="KY630187">
    <property type="protein sequence ID" value="AQW88558.1"/>
    <property type="molecule type" value="Genomic_DNA"/>
</dbReference>
<evidence type="ECO:0000313" key="1">
    <source>
        <dbReference type="EMBL" id="AQW88558.1"/>
    </source>
</evidence>
<gene>
    <name evidence="1" type="ORF">BF_0033</name>
</gene>